<dbReference type="SFLD" id="SFLDG01129">
    <property type="entry name" value="C1.5:_HAD__Beta-PGM__Phosphata"/>
    <property type="match status" value="1"/>
</dbReference>
<sequence>MTVTIKACLFDMDGLLLDTESKYTKVTNDVLADFKVGRTLTWDVKIKLQGRPGPEASAILIKEYNLPVTPEELMEICFKKQEEEWPQSKFLPGALELINYLHSKKIPIALGTSSHSLNFKKKTDHLQEGFKLFDGHIVTGDDSRIPPGRGKPHPDIWAACLASINNDRQDKILPHECIVFEDGLPGVEAGKAFGAHLVWIPDENALKVLEGKENEIIGTNGVILKSLLDFKVKDYGL</sequence>
<protein>
    <submittedName>
        <fullName evidence="1">Probable pseudouridine-5'-phosphatase YKL033W-A</fullName>
    </submittedName>
</protein>
<evidence type="ECO:0000313" key="2">
    <source>
        <dbReference type="Proteomes" id="UP001497600"/>
    </source>
</evidence>
<dbReference type="Pfam" id="PF00702">
    <property type="entry name" value="Hydrolase"/>
    <property type="match status" value="1"/>
</dbReference>
<dbReference type="InterPro" id="IPR036412">
    <property type="entry name" value="HAD-like_sf"/>
</dbReference>
<dbReference type="SUPFAM" id="SSF56784">
    <property type="entry name" value="HAD-like"/>
    <property type="match status" value="1"/>
</dbReference>
<dbReference type="EMBL" id="OZ004256">
    <property type="protein sequence ID" value="CAK7904654.1"/>
    <property type="molecule type" value="Genomic_DNA"/>
</dbReference>
<name>A0ABP0ECZ6_9ASCO</name>
<dbReference type="PANTHER" id="PTHR18901">
    <property type="entry name" value="2-DEOXYGLUCOSE-6-PHOSPHATE PHOSPHATASE 2"/>
    <property type="match status" value="1"/>
</dbReference>
<dbReference type="PANTHER" id="PTHR18901:SF38">
    <property type="entry name" value="PSEUDOURIDINE-5'-PHOSPHATASE"/>
    <property type="match status" value="1"/>
</dbReference>
<accession>A0ABP0ECZ6</accession>
<dbReference type="NCBIfam" id="TIGR01509">
    <property type="entry name" value="HAD-SF-IA-v3"/>
    <property type="match status" value="1"/>
</dbReference>
<dbReference type="Proteomes" id="UP001497600">
    <property type="component" value="Chromosome D"/>
</dbReference>
<dbReference type="InterPro" id="IPR023198">
    <property type="entry name" value="PGP-like_dom2"/>
</dbReference>
<dbReference type="InterPro" id="IPR023214">
    <property type="entry name" value="HAD_sf"/>
</dbReference>
<dbReference type="Gene3D" id="1.10.150.240">
    <property type="entry name" value="Putative phosphatase, domain 2"/>
    <property type="match status" value="1"/>
</dbReference>
<evidence type="ECO:0000313" key="1">
    <source>
        <dbReference type="EMBL" id="CAK7904654.1"/>
    </source>
</evidence>
<organism evidence="1 2">
    <name type="scientific">[Candida] anglica</name>
    <dbReference type="NCBI Taxonomy" id="148631"/>
    <lineage>
        <taxon>Eukaryota</taxon>
        <taxon>Fungi</taxon>
        <taxon>Dikarya</taxon>
        <taxon>Ascomycota</taxon>
        <taxon>Saccharomycotina</taxon>
        <taxon>Pichiomycetes</taxon>
        <taxon>Debaryomycetaceae</taxon>
        <taxon>Kurtzmaniella</taxon>
    </lineage>
</organism>
<dbReference type="InterPro" id="IPR006439">
    <property type="entry name" value="HAD-SF_hydro_IA"/>
</dbReference>
<reference evidence="1 2" key="1">
    <citation type="submission" date="2024-01" db="EMBL/GenBank/DDBJ databases">
        <authorList>
            <consortium name="Genoscope - CEA"/>
            <person name="William W."/>
        </authorList>
    </citation>
    <scope>NUCLEOTIDE SEQUENCE [LARGE SCALE GENOMIC DNA]</scope>
    <source>
        <strain evidence="1 2">29B2s-10</strain>
    </source>
</reference>
<proteinExistence type="predicted"/>
<keyword evidence="2" id="KW-1185">Reference proteome</keyword>
<dbReference type="Gene3D" id="3.40.50.1000">
    <property type="entry name" value="HAD superfamily/HAD-like"/>
    <property type="match status" value="1"/>
</dbReference>
<gene>
    <name evidence="1" type="ORF">CAAN4_D10396</name>
</gene>
<dbReference type="SFLD" id="SFLDS00003">
    <property type="entry name" value="Haloacid_Dehalogenase"/>
    <property type="match status" value="1"/>
</dbReference>